<organism evidence="2">
    <name type="scientific">Arundo donax</name>
    <name type="common">Giant reed</name>
    <name type="synonym">Donax arundinaceus</name>
    <dbReference type="NCBI Taxonomy" id="35708"/>
    <lineage>
        <taxon>Eukaryota</taxon>
        <taxon>Viridiplantae</taxon>
        <taxon>Streptophyta</taxon>
        <taxon>Embryophyta</taxon>
        <taxon>Tracheophyta</taxon>
        <taxon>Spermatophyta</taxon>
        <taxon>Magnoliopsida</taxon>
        <taxon>Liliopsida</taxon>
        <taxon>Poales</taxon>
        <taxon>Poaceae</taxon>
        <taxon>PACMAD clade</taxon>
        <taxon>Arundinoideae</taxon>
        <taxon>Arundineae</taxon>
        <taxon>Arundo</taxon>
    </lineage>
</organism>
<reference evidence="2" key="2">
    <citation type="journal article" date="2015" name="Data Brief">
        <title>Shoot transcriptome of the giant reed, Arundo donax.</title>
        <authorList>
            <person name="Barrero R.A."/>
            <person name="Guerrero F.D."/>
            <person name="Moolhuijzen P."/>
            <person name="Goolsby J.A."/>
            <person name="Tidwell J."/>
            <person name="Bellgard S.E."/>
            <person name="Bellgard M.I."/>
        </authorList>
    </citation>
    <scope>NUCLEOTIDE SEQUENCE</scope>
    <source>
        <tissue evidence="2">Shoot tissue taken approximately 20 cm above the soil surface</tissue>
    </source>
</reference>
<reference evidence="2" key="1">
    <citation type="submission" date="2014-09" db="EMBL/GenBank/DDBJ databases">
        <authorList>
            <person name="Magalhaes I.L.F."/>
            <person name="Oliveira U."/>
            <person name="Santos F.R."/>
            <person name="Vidigal T.H.D.A."/>
            <person name="Brescovit A.D."/>
            <person name="Santos A.J."/>
        </authorList>
    </citation>
    <scope>NUCLEOTIDE SEQUENCE</scope>
    <source>
        <tissue evidence="2">Shoot tissue taken approximately 20 cm above the soil surface</tissue>
    </source>
</reference>
<dbReference type="AlphaFoldDB" id="A0A0A9EEP3"/>
<proteinExistence type="predicted"/>
<accession>A0A0A9EEP3</accession>
<name>A0A0A9EEP3_ARUDO</name>
<evidence type="ECO:0000313" key="2">
    <source>
        <dbReference type="EMBL" id="JAD98526.1"/>
    </source>
</evidence>
<feature type="region of interest" description="Disordered" evidence="1">
    <location>
        <begin position="1"/>
        <end position="22"/>
    </location>
</feature>
<evidence type="ECO:0000256" key="1">
    <source>
        <dbReference type="SAM" id="MobiDB-lite"/>
    </source>
</evidence>
<protein>
    <submittedName>
        <fullName evidence="2">Uncharacterized protein</fullName>
    </submittedName>
</protein>
<feature type="compositionally biased region" description="Polar residues" evidence="1">
    <location>
        <begin position="1"/>
        <end position="14"/>
    </location>
</feature>
<sequence>MPGNGERTQSQMLRPSSLVLVD</sequence>
<dbReference type="EMBL" id="GBRH01199369">
    <property type="protein sequence ID" value="JAD98526.1"/>
    <property type="molecule type" value="Transcribed_RNA"/>
</dbReference>